<keyword evidence="6 16" id="KW-0963">Cytoplasm</keyword>
<evidence type="ECO:0000256" key="7">
    <source>
        <dbReference type="ARBA" id="ARBA00022519"/>
    </source>
</evidence>
<evidence type="ECO:0000256" key="10">
    <source>
        <dbReference type="ARBA" id="ARBA00022833"/>
    </source>
</evidence>
<dbReference type="InterPro" id="IPR044722">
    <property type="entry name" value="SecA_SF2_C"/>
</dbReference>
<dbReference type="InterPro" id="IPR000185">
    <property type="entry name" value="SecA"/>
</dbReference>
<dbReference type="SUPFAM" id="SSF52540">
    <property type="entry name" value="P-loop containing nucleoside triphosphate hydrolases"/>
    <property type="match status" value="2"/>
</dbReference>
<dbReference type="SUPFAM" id="SSF81886">
    <property type="entry name" value="Helical scaffold and wing domains of SecA"/>
    <property type="match status" value="1"/>
</dbReference>
<evidence type="ECO:0000313" key="22">
    <source>
        <dbReference type="EMBL" id="UZE95551.1"/>
    </source>
</evidence>
<feature type="binding site" evidence="16">
    <location>
        <position position="512"/>
    </location>
    <ligand>
        <name>ATP</name>
        <dbReference type="ChEBI" id="CHEBI:30616"/>
    </ligand>
</feature>
<dbReference type="InterPro" id="IPR011130">
    <property type="entry name" value="SecA_preprotein_X-link_dom"/>
</dbReference>
<feature type="domain" description="Helicase C-terminal" evidence="20">
    <location>
        <begin position="422"/>
        <end position="635"/>
    </location>
</feature>
<dbReference type="PANTHER" id="PTHR30612">
    <property type="entry name" value="SECA INNER MEMBRANE COMPONENT OF SEC PROTEIN SECRETION SYSTEM"/>
    <property type="match status" value="1"/>
</dbReference>
<dbReference type="SUPFAM" id="SSF81767">
    <property type="entry name" value="Pre-protein crosslinking domain of SecA"/>
    <property type="match status" value="1"/>
</dbReference>
<dbReference type="SMART" id="SM00957">
    <property type="entry name" value="SecA_DEAD"/>
    <property type="match status" value="1"/>
</dbReference>
<proteinExistence type="inferred from homology"/>
<feature type="domain" description="SecA family profile" evidence="21">
    <location>
        <begin position="3"/>
        <end position="619"/>
    </location>
</feature>
<dbReference type="PROSITE" id="PS51196">
    <property type="entry name" value="SECA_MOTOR_DEAD"/>
    <property type="match status" value="1"/>
</dbReference>
<dbReference type="Pfam" id="PF01043">
    <property type="entry name" value="SecA_PP_bind"/>
    <property type="match status" value="1"/>
</dbReference>
<dbReference type="NCBIfam" id="NF009538">
    <property type="entry name" value="PRK12904.1"/>
    <property type="match status" value="1"/>
</dbReference>
<dbReference type="Pfam" id="PF07516">
    <property type="entry name" value="SecA_SW"/>
    <property type="match status" value="1"/>
</dbReference>
<dbReference type="CDD" id="cd17928">
    <property type="entry name" value="DEXDc_SecA"/>
    <property type="match status" value="1"/>
</dbReference>
<feature type="domain" description="Helicase ATP-binding" evidence="19">
    <location>
        <begin position="89"/>
        <end position="247"/>
    </location>
</feature>
<evidence type="ECO:0000256" key="18">
    <source>
        <dbReference type="SAM" id="MobiDB-lite"/>
    </source>
</evidence>
<comment type="subcellular location">
    <subcellularLocation>
        <location evidence="16">Cell membrane</location>
        <topology evidence="16">Peripheral membrane protein</topology>
        <orientation evidence="16">Cytoplasmic side</orientation>
    </subcellularLocation>
    <subcellularLocation>
        <location evidence="16">Cytoplasm</location>
    </subcellularLocation>
    <subcellularLocation>
        <location evidence="2">Membrane</location>
        <topology evidence="2">Peripheral membrane protein</topology>
    </subcellularLocation>
    <text evidence="16">Distribution is 50-50.</text>
</comment>
<dbReference type="InterPro" id="IPR020937">
    <property type="entry name" value="SecA_CS"/>
</dbReference>
<evidence type="ECO:0000259" key="21">
    <source>
        <dbReference type="PROSITE" id="PS51196"/>
    </source>
</evidence>
<comment type="similarity">
    <text evidence="3 16 17">Belongs to the SecA family.</text>
</comment>
<dbReference type="InterPro" id="IPR004027">
    <property type="entry name" value="SEC_C_motif"/>
</dbReference>
<evidence type="ECO:0000256" key="17">
    <source>
        <dbReference type="RuleBase" id="RU003874"/>
    </source>
</evidence>
<dbReference type="Gene3D" id="1.10.3060.10">
    <property type="entry name" value="Helical scaffold and wing domains of SecA"/>
    <property type="match status" value="1"/>
</dbReference>
<dbReference type="SMART" id="SM00958">
    <property type="entry name" value="SecA_PP_bind"/>
    <property type="match status" value="1"/>
</dbReference>
<evidence type="ECO:0000256" key="13">
    <source>
        <dbReference type="ARBA" id="ARBA00022967"/>
    </source>
</evidence>
<evidence type="ECO:0000259" key="19">
    <source>
        <dbReference type="PROSITE" id="PS51192"/>
    </source>
</evidence>
<keyword evidence="10" id="KW-0862">Zinc</keyword>
<accession>A0ABY6N0D3</accession>
<feature type="binding site" evidence="16">
    <location>
        <begin position="105"/>
        <end position="109"/>
    </location>
    <ligand>
        <name>ATP</name>
        <dbReference type="ChEBI" id="CHEBI:30616"/>
    </ligand>
</feature>
<keyword evidence="14 16" id="KW-0811">Translocation</keyword>
<comment type="cofactor">
    <cofactor evidence="1">
        <name>Zn(2+)</name>
        <dbReference type="ChEBI" id="CHEBI:29105"/>
    </cofactor>
</comment>
<dbReference type="RefSeq" id="WP_265047039.1">
    <property type="nucleotide sequence ID" value="NZ_CP100390.1"/>
</dbReference>
<comment type="catalytic activity">
    <reaction evidence="16">
        <text>ATP + H2O + cellular proteinSide 1 = ADP + phosphate + cellular proteinSide 2.</text>
        <dbReference type="EC" id="7.4.2.8"/>
    </reaction>
</comment>
<keyword evidence="9 16" id="KW-0547">Nucleotide-binding</keyword>
<dbReference type="CDD" id="cd18803">
    <property type="entry name" value="SF2_C_secA"/>
    <property type="match status" value="1"/>
</dbReference>
<keyword evidence="7" id="KW-0997">Cell inner membrane</keyword>
<dbReference type="Pfam" id="PF02810">
    <property type="entry name" value="SEC-C"/>
    <property type="match status" value="1"/>
</dbReference>
<dbReference type="Pfam" id="PF21090">
    <property type="entry name" value="P-loop_SecA"/>
    <property type="match status" value="1"/>
</dbReference>
<reference evidence="22" key="1">
    <citation type="submission" date="2022-06" db="EMBL/GenBank/DDBJ databases">
        <title>Alkalimarinus sp. nov., isolated from gut of a Alitta virens.</title>
        <authorList>
            <person name="Yang A.I."/>
            <person name="Shin N.-R."/>
        </authorList>
    </citation>
    <scope>NUCLEOTIDE SEQUENCE</scope>
    <source>
        <strain evidence="22">A2M4</strain>
    </source>
</reference>
<evidence type="ECO:0000256" key="6">
    <source>
        <dbReference type="ARBA" id="ARBA00022490"/>
    </source>
</evidence>
<dbReference type="PROSITE" id="PS51194">
    <property type="entry name" value="HELICASE_CTER"/>
    <property type="match status" value="1"/>
</dbReference>
<dbReference type="HAMAP" id="MF_01382">
    <property type="entry name" value="SecA"/>
    <property type="match status" value="1"/>
</dbReference>
<evidence type="ECO:0000256" key="9">
    <source>
        <dbReference type="ARBA" id="ARBA00022741"/>
    </source>
</evidence>
<dbReference type="InterPro" id="IPR027417">
    <property type="entry name" value="P-loop_NTPase"/>
</dbReference>
<keyword evidence="13 16" id="KW-1278">Translocase</keyword>
<evidence type="ECO:0000256" key="15">
    <source>
        <dbReference type="ARBA" id="ARBA00023136"/>
    </source>
</evidence>
<keyword evidence="8" id="KW-0479">Metal-binding</keyword>
<keyword evidence="12 16" id="KW-0653">Protein transport</keyword>
<sequence>MFSSLVKKVFGSKNSRELKRMGKIVPLINAMEEELAKLDDEALKGQTEKLKGRLASGESLDQILPEAFAVVREAGKRAMGMRHFDTQMIGGITLHEGRIAEMRTGEGKTLVATLPVYLNALAGKGVHVVTVNDYLAKRDADWMRPLYNALGMEVGVIYGGQDAEEKRQAYQCDITYGTNNEFGFDYLRDNMAFSSSEKAQRGLYYAIVDEVDSILIDEARTPLVISGAVEDSSKLYTQMNLIAPMLKRAEVNEEGEAADEGHYIVDEKSRSVDLTEEGHTYIEQLLVKEGLLQEGDSLYSAINLGLLHHVSAALKAHVLFTKDVDYIVQNGQIVIVDEHTGRTMPGRRWGEGMHQAIEAKEGVTIQAESQTLASTTFQNYFRLYEKLAGMTGTADTEAFEFQQIYGLDVVVIPTNKTVQRIDHNDLVYLTEEEKFQAIVDEIKDATAEERPVLVGTASIETSEILSATLKKAGIKHNVLNAKQHAQEAQIIAQAGRAGAVTIATNMAGRGTDIVLGGNWEAEVATLNNPTQEQIDKIKQEWQIRHDAIINAGGLHILGTERHESRRIDNQLRGRAGRQGDPGSTRFFLSLEDSLMRIFASDRVKNLMQALGMQKGEAIEHRMVSNAIEKAQRKVEGRNFDIRKSLLEYDDVANDQRRVVYEQRNEVMSNDDISEMINTIRVDVINEVVSGFIPPQSLEEQWDVEGLEKHLESEMAISLPVQKWLDEDDSLHEETLVAKVRDEVIAAYEAKEASAGAEVMRNFEKQIFLQILDTLWKEHLASMDNLRRGIHLRGYAGKNPKQEYKRESFELFNNLLNALKHDVVRVLCHVQVQSKDELERIEQQRREALAQQMQAAKAQHEEGSAMPEETESKEAQAQPEPFVRDGRKVGRNEVCPCGSGKKFKQCHGKIA</sequence>
<feature type="region of interest" description="Disordered" evidence="18">
    <location>
        <begin position="855"/>
        <end position="884"/>
    </location>
</feature>
<keyword evidence="15 16" id="KW-0472">Membrane</keyword>
<evidence type="ECO:0000256" key="12">
    <source>
        <dbReference type="ARBA" id="ARBA00022927"/>
    </source>
</evidence>
<evidence type="ECO:0000256" key="11">
    <source>
        <dbReference type="ARBA" id="ARBA00022840"/>
    </source>
</evidence>
<dbReference type="Pfam" id="PF07517">
    <property type="entry name" value="SecA_DEAD"/>
    <property type="match status" value="1"/>
</dbReference>
<protein>
    <recommendedName>
        <fullName evidence="16 17">Protein translocase subunit SecA</fullName>
        <ecNumber evidence="16">7.4.2.8</ecNumber>
    </recommendedName>
</protein>
<gene>
    <name evidence="16 22" type="primary">secA</name>
    <name evidence="22" type="ORF">NKI27_15995</name>
</gene>
<evidence type="ECO:0000313" key="23">
    <source>
        <dbReference type="Proteomes" id="UP001163739"/>
    </source>
</evidence>
<evidence type="ECO:0000256" key="2">
    <source>
        <dbReference type="ARBA" id="ARBA00004170"/>
    </source>
</evidence>
<evidence type="ECO:0000256" key="5">
    <source>
        <dbReference type="ARBA" id="ARBA00022475"/>
    </source>
</evidence>
<dbReference type="EMBL" id="CP100390">
    <property type="protein sequence ID" value="UZE95551.1"/>
    <property type="molecule type" value="Genomic_DNA"/>
</dbReference>
<dbReference type="PROSITE" id="PS51192">
    <property type="entry name" value="HELICASE_ATP_BIND_1"/>
    <property type="match status" value="1"/>
</dbReference>
<dbReference type="Proteomes" id="UP001163739">
    <property type="component" value="Chromosome"/>
</dbReference>
<keyword evidence="23" id="KW-1185">Reference proteome</keyword>
<organism evidence="22 23">
    <name type="scientific">Alkalimarinus alittae</name>
    <dbReference type="NCBI Taxonomy" id="2961619"/>
    <lineage>
        <taxon>Bacteria</taxon>
        <taxon>Pseudomonadati</taxon>
        <taxon>Pseudomonadota</taxon>
        <taxon>Gammaproteobacteria</taxon>
        <taxon>Alteromonadales</taxon>
        <taxon>Alteromonadaceae</taxon>
        <taxon>Alkalimarinus</taxon>
    </lineage>
</organism>
<evidence type="ECO:0000256" key="16">
    <source>
        <dbReference type="HAMAP-Rule" id="MF_01382"/>
    </source>
</evidence>
<dbReference type="InterPro" id="IPR001650">
    <property type="entry name" value="Helicase_C-like"/>
</dbReference>
<dbReference type="NCBIfam" id="TIGR00963">
    <property type="entry name" value="secA"/>
    <property type="match status" value="1"/>
</dbReference>
<dbReference type="InterPro" id="IPR014001">
    <property type="entry name" value="Helicase_ATP-bd"/>
</dbReference>
<dbReference type="InterPro" id="IPR036266">
    <property type="entry name" value="SecA_Wing/Scaffold_sf"/>
</dbReference>
<dbReference type="PRINTS" id="PR00906">
    <property type="entry name" value="SECA"/>
</dbReference>
<dbReference type="PROSITE" id="PS01312">
    <property type="entry name" value="SECA"/>
    <property type="match status" value="1"/>
</dbReference>
<name>A0ABY6N0D3_9ALTE</name>
<evidence type="ECO:0000256" key="3">
    <source>
        <dbReference type="ARBA" id="ARBA00007650"/>
    </source>
</evidence>
<dbReference type="Gene3D" id="3.40.50.300">
    <property type="entry name" value="P-loop containing nucleotide triphosphate hydrolases"/>
    <property type="match status" value="2"/>
</dbReference>
<dbReference type="InterPro" id="IPR011115">
    <property type="entry name" value="SecA_DEAD"/>
</dbReference>
<keyword evidence="4 16" id="KW-0813">Transport</keyword>
<dbReference type="InterPro" id="IPR036670">
    <property type="entry name" value="SecA_X-link_sf"/>
</dbReference>
<dbReference type="InterPro" id="IPR011116">
    <property type="entry name" value="SecA_Wing/Scaffold"/>
</dbReference>
<dbReference type="Gene3D" id="3.90.1440.10">
    <property type="entry name" value="SecA, preprotein cross-linking domain"/>
    <property type="match status" value="1"/>
</dbReference>
<evidence type="ECO:0000259" key="20">
    <source>
        <dbReference type="PROSITE" id="PS51194"/>
    </source>
</evidence>
<evidence type="ECO:0000256" key="14">
    <source>
        <dbReference type="ARBA" id="ARBA00023010"/>
    </source>
</evidence>
<dbReference type="InterPro" id="IPR014018">
    <property type="entry name" value="SecA_motor_DEAD"/>
</dbReference>
<keyword evidence="11 16" id="KW-0067">ATP-binding</keyword>
<keyword evidence="5 16" id="KW-1003">Cell membrane</keyword>
<evidence type="ECO:0000256" key="8">
    <source>
        <dbReference type="ARBA" id="ARBA00022723"/>
    </source>
</evidence>
<dbReference type="PANTHER" id="PTHR30612:SF0">
    <property type="entry name" value="CHLOROPLAST PROTEIN-TRANSPORTING ATPASE"/>
    <property type="match status" value="1"/>
</dbReference>
<comment type="subunit">
    <text evidence="16">Monomer and homodimer. Part of the essential Sec protein translocation apparatus which comprises SecA, SecYEG and auxiliary proteins SecDF-YajC and YidC.</text>
</comment>
<comment type="function">
    <text evidence="16">Part of the Sec protein translocase complex. Interacts with the SecYEG preprotein conducting channel. Has a central role in coupling the hydrolysis of ATP to the transfer of proteins into and across the cell membrane, serving both as a receptor for the preprotein-SecB complex and as an ATP-driven molecular motor driving the stepwise translocation of polypeptide chains across the membrane.</text>
</comment>
<feature type="binding site" evidence="16">
    <location>
        <position position="87"/>
    </location>
    <ligand>
        <name>ATP</name>
        <dbReference type="ChEBI" id="CHEBI:30616"/>
    </ligand>
</feature>
<evidence type="ECO:0000256" key="4">
    <source>
        <dbReference type="ARBA" id="ARBA00022448"/>
    </source>
</evidence>
<dbReference type="EC" id="7.4.2.8" evidence="16"/>
<evidence type="ECO:0000256" key="1">
    <source>
        <dbReference type="ARBA" id="ARBA00001947"/>
    </source>
</evidence>